<comment type="similarity">
    <text evidence="2">Belongs to the HpcH/HpaI aldolase family.</text>
</comment>
<dbReference type="PANTHER" id="PTHR32308:SF0">
    <property type="entry name" value="HPCH_HPAI ALDOLASE_CITRATE LYASE DOMAIN-CONTAINING PROTEIN"/>
    <property type="match status" value="1"/>
</dbReference>
<dbReference type="SUPFAM" id="SSF51621">
    <property type="entry name" value="Phosphoenolpyruvate/pyruvate domain"/>
    <property type="match status" value="1"/>
</dbReference>
<dbReference type="InterPro" id="IPR040442">
    <property type="entry name" value="Pyrv_kinase-like_dom_sf"/>
</dbReference>
<comment type="caution">
    <text evidence="8">The sequence shown here is derived from an EMBL/GenBank/DDBJ whole genome shotgun (WGS) entry which is preliminary data.</text>
</comment>
<feature type="binding site" evidence="6">
    <location>
        <position position="161"/>
    </location>
    <ligand>
        <name>Mg(2+)</name>
        <dbReference type="ChEBI" id="CHEBI:18420"/>
    </ligand>
</feature>
<keyword evidence="4 6" id="KW-0460">Magnesium</keyword>
<dbReference type="EMBL" id="SLVU01000036">
    <property type="protein sequence ID" value="TCN17972.1"/>
    <property type="molecule type" value="Genomic_DNA"/>
</dbReference>
<evidence type="ECO:0000313" key="8">
    <source>
        <dbReference type="EMBL" id="TCN17972.1"/>
    </source>
</evidence>
<dbReference type="GO" id="GO:0016829">
    <property type="term" value="F:lyase activity"/>
    <property type="evidence" value="ECO:0007669"/>
    <property type="project" value="UniProtKB-KW"/>
</dbReference>
<dbReference type="RefSeq" id="WP_132081688.1">
    <property type="nucleotide sequence ID" value="NZ_SLVU01000036.1"/>
</dbReference>
<keyword evidence="8" id="KW-0456">Lyase</keyword>
<feature type="domain" description="HpcH/HpaI aldolase/citrate lyase" evidence="7">
    <location>
        <begin position="12"/>
        <end position="229"/>
    </location>
</feature>
<gene>
    <name evidence="8" type="ORF">EV184_13619</name>
</gene>
<dbReference type="Pfam" id="PF03328">
    <property type="entry name" value="HpcH_HpaI"/>
    <property type="match status" value="1"/>
</dbReference>
<dbReference type="Gene3D" id="3.20.20.60">
    <property type="entry name" value="Phosphoenolpyruvate-binding domains"/>
    <property type="match status" value="1"/>
</dbReference>
<evidence type="ECO:0000259" key="7">
    <source>
        <dbReference type="Pfam" id="PF03328"/>
    </source>
</evidence>
<dbReference type="InterPro" id="IPR011206">
    <property type="entry name" value="Citrate_lyase_beta/mcl1/mcl2"/>
</dbReference>
<dbReference type="PIRSF" id="PIRSF015582">
    <property type="entry name" value="Cit_lyase_B"/>
    <property type="match status" value="1"/>
</dbReference>
<feature type="binding site" evidence="5">
    <location>
        <position position="135"/>
    </location>
    <ligand>
        <name>substrate</name>
    </ligand>
</feature>
<comment type="cofactor">
    <cofactor evidence="1">
        <name>Mg(2+)</name>
        <dbReference type="ChEBI" id="CHEBI:18420"/>
    </cofactor>
</comment>
<evidence type="ECO:0000256" key="6">
    <source>
        <dbReference type="PIRSR" id="PIRSR015582-2"/>
    </source>
</evidence>
<keyword evidence="3 6" id="KW-0479">Metal-binding</keyword>
<dbReference type="PANTHER" id="PTHR32308">
    <property type="entry name" value="LYASE BETA SUBUNIT, PUTATIVE (AFU_ORTHOLOGUE AFUA_4G13030)-RELATED"/>
    <property type="match status" value="1"/>
</dbReference>
<evidence type="ECO:0000256" key="3">
    <source>
        <dbReference type="ARBA" id="ARBA00022723"/>
    </source>
</evidence>
<feature type="binding site" evidence="5">
    <location>
        <position position="73"/>
    </location>
    <ligand>
        <name>substrate</name>
    </ligand>
</feature>
<protein>
    <submittedName>
        <fullName evidence="8">Citrate lyase subunit beta/citryl-CoA lyase</fullName>
    </submittedName>
</protein>
<dbReference type="AlphaFoldDB" id="A0A4R2AY57"/>
<accession>A0A4R2AY57</accession>
<evidence type="ECO:0000256" key="4">
    <source>
        <dbReference type="ARBA" id="ARBA00022842"/>
    </source>
</evidence>
<sequence length="308" mass="32879">MVMNRIKDVHWRSLLFVPANNARYVEKARTSQADAIILDLEDAVLDLQKTEARSAVQAAAASLNTKSRDVLVRINRPLPLAVRDIEAIVCEDLTAIVVAKSASAEHLALLSEILEEREAALGLSANHTKLLPLIETAGGVARLDEIASFSRVIAIACGDEDLAADLGCDPDSETIVSIKYRLVLAAALRGIRPLGLLGSIAEFRDIDKFCSSVARSNAAGLKGTLCIHPDQVTVANEGFAPSKEQLTWARRVVEAAEGARENGAGAVGLDGKMIDAPVLRRAENILAAGGYQDYKGDAERDRPVGAKP</sequence>
<dbReference type="InterPro" id="IPR015813">
    <property type="entry name" value="Pyrv/PenolPyrv_kinase-like_dom"/>
</dbReference>
<evidence type="ECO:0000256" key="2">
    <source>
        <dbReference type="ARBA" id="ARBA00005568"/>
    </source>
</evidence>
<reference evidence="8 9" key="1">
    <citation type="submission" date="2019-03" db="EMBL/GenBank/DDBJ databases">
        <title>Genomic Encyclopedia of Type Strains, Phase IV (KMG-V): Genome sequencing to study the core and pangenomes of soil and plant-associated prokaryotes.</title>
        <authorList>
            <person name="Whitman W."/>
        </authorList>
    </citation>
    <scope>NUCLEOTIDE SEQUENCE [LARGE SCALE GENOMIC DNA]</scope>
    <source>
        <strain evidence="8 9">23C40</strain>
    </source>
</reference>
<evidence type="ECO:0000256" key="5">
    <source>
        <dbReference type="PIRSR" id="PIRSR015582-1"/>
    </source>
</evidence>
<organism evidence="8 9">
    <name type="scientific">Sinorhizobium americanum</name>
    <dbReference type="NCBI Taxonomy" id="194963"/>
    <lineage>
        <taxon>Bacteria</taxon>
        <taxon>Pseudomonadati</taxon>
        <taxon>Pseudomonadota</taxon>
        <taxon>Alphaproteobacteria</taxon>
        <taxon>Hyphomicrobiales</taxon>
        <taxon>Rhizobiaceae</taxon>
        <taxon>Sinorhizobium/Ensifer group</taxon>
        <taxon>Sinorhizobium</taxon>
    </lineage>
</organism>
<proteinExistence type="inferred from homology"/>
<feature type="binding site" evidence="6">
    <location>
        <position position="135"/>
    </location>
    <ligand>
        <name>Mg(2+)</name>
        <dbReference type="ChEBI" id="CHEBI:18420"/>
    </ligand>
</feature>
<dbReference type="InterPro" id="IPR005000">
    <property type="entry name" value="Aldolase/citrate-lyase_domain"/>
</dbReference>
<dbReference type="Proteomes" id="UP000295043">
    <property type="component" value="Unassembled WGS sequence"/>
</dbReference>
<evidence type="ECO:0000313" key="9">
    <source>
        <dbReference type="Proteomes" id="UP000295043"/>
    </source>
</evidence>
<dbReference type="GO" id="GO:0000287">
    <property type="term" value="F:magnesium ion binding"/>
    <property type="evidence" value="ECO:0007669"/>
    <property type="project" value="TreeGrafter"/>
</dbReference>
<dbReference type="GO" id="GO:0006107">
    <property type="term" value="P:oxaloacetate metabolic process"/>
    <property type="evidence" value="ECO:0007669"/>
    <property type="project" value="TreeGrafter"/>
</dbReference>
<name>A0A4R2AY57_9HYPH</name>
<evidence type="ECO:0000256" key="1">
    <source>
        <dbReference type="ARBA" id="ARBA00001946"/>
    </source>
</evidence>